<dbReference type="EMBL" id="DRBS01000151">
    <property type="protein sequence ID" value="HDD44007.1"/>
    <property type="molecule type" value="Genomic_DNA"/>
</dbReference>
<reference evidence="1" key="1">
    <citation type="journal article" date="2020" name="mSystems">
        <title>Genome- and Community-Level Interaction Insights into Carbon Utilization and Element Cycling Functions of Hydrothermarchaeota in Hydrothermal Sediment.</title>
        <authorList>
            <person name="Zhou Z."/>
            <person name="Liu Y."/>
            <person name="Xu W."/>
            <person name="Pan J."/>
            <person name="Luo Z.H."/>
            <person name="Li M."/>
        </authorList>
    </citation>
    <scope>NUCLEOTIDE SEQUENCE [LARGE SCALE GENOMIC DNA]</scope>
    <source>
        <strain evidence="1">HyVt-233</strain>
    </source>
</reference>
<gene>
    <name evidence="1" type="ORF">ENG63_03995</name>
</gene>
<organism evidence="1">
    <name type="scientific">Desulfofervidus auxilii</name>
    <dbReference type="NCBI Taxonomy" id="1621989"/>
    <lineage>
        <taxon>Bacteria</taxon>
        <taxon>Pseudomonadati</taxon>
        <taxon>Thermodesulfobacteriota</taxon>
        <taxon>Candidatus Desulfofervidia</taxon>
        <taxon>Candidatus Desulfofervidales</taxon>
        <taxon>Candidatus Desulfofervidaceae</taxon>
        <taxon>Candidatus Desulfofervidus</taxon>
    </lineage>
</organism>
<dbReference type="Proteomes" id="UP000886289">
    <property type="component" value="Unassembled WGS sequence"/>
</dbReference>
<accession>A0A7C0Y2A4</accession>
<protein>
    <submittedName>
        <fullName evidence="1">DUF86 domain-containing protein</fullName>
    </submittedName>
</protein>
<proteinExistence type="predicted"/>
<dbReference type="InterPro" id="IPR037038">
    <property type="entry name" value="HepT-like_sf"/>
</dbReference>
<dbReference type="AlphaFoldDB" id="A0A7C0Y2A4"/>
<comment type="caution">
    <text evidence="1">The sequence shown here is derived from an EMBL/GenBank/DDBJ whole genome shotgun (WGS) entry which is preliminary data.</text>
</comment>
<sequence length="60" mass="7138">MYERLIILERNIAELKNFKIEHTLVDVLSNKTKEWALRYGFLESIQIIIDIACHICAKYN</sequence>
<feature type="non-terminal residue" evidence="1">
    <location>
        <position position="60"/>
    </location>
</feature>
<dbReference type="Gene3D" id="1.20.120.580">
    <property type="entry name" value="bsu32300-like"/>
    <property type="match status" value="1"/>
</dbReference>
<evidence type="ECO:0000313" key="1">
    <source>
        <dbReference type="EMBL" id="HDD44007.1"/>
    </source>
</evidence>
<name>A0A7C0Y2A4_DESA2</name>